<evidence type="ECO:0000313" key="1">
    <source>
        <dbReference type="EMBL" id="TQV87599.1"/>
    </source>
</evidence>
<evidence type="ECO:0000313" key="2">
    <source>
        <dbReference type="Proteomes" id="UP000315439"/>
    </source>
</evidence>
<dbReference type="Proteomes" id="UP000315439">
    <property type="component" value="Unassembled WGS sequence"/>
</dbReference>
<keyword evidence="2" id="KW-1185">Reference proteome</keyword>
<comment type="caution">
    <text evidence="1">The sequence shown here is derived from an EMBL/GenBank/DDBJ whole genome shotgun (WGS) entry which is preliminary data.</text>
</comment>
<evidence type="ECO:0008006" key="3">
    <source>
        <dbReference type="Google" id="ProtNLM"/>
    </source>
</evidence>
<reference evidence="1 2" key="1">
    <citation type="submission" date="2019-07" db="EMBL/GenBank/DDBJ databases">
        <title>Draft genome for Aliikangiella sp. M105.</title>
        <authorList>
            <person name="Wang G."/>
        </authorList>
    </citation>
    <scope>NUCLEOTIDE SEQUENCE [LARGE SCALE GENOMIC DNA]</scope>
    <source>
        <strain evidence="1 2">M105</strain>
    </source>
</reference>
<dbReference type="EMBL" id="VIKS01000007">
    <property type="protein sequence ID" value="TQV87599.1"/>
    <property type="molecule type" value="Genomic_DNA"/>
</dbReference>
<organism evidence="1 2">
    <name type="scientific">Aliikangiella coralliicola</name>
    <dbReference type="NCBI Taxonomy" id="2592383"/>
    <lineage>
        <taxon>Bacteria</taxon>
        <taxon>Pseudomonadati</taxon>
        <taxon>Pseudomonadota</taxon>
        <taxon>Gammaproteobacteria</taxon>
        <taxon>Oceanospirillales</taxon>
        <taxon>Pleioneaceae</taxon>
        <taxon>Aliikangiella</taxon>
    </lineage>
</organism>
<proteinExistence type="predicted"/>
<dbReference type="AlphaFoldDB" id="A0A545UDS1"/>
<dbReference type="OrthoDB" id="9803736at2"/>
<name>A0A545UDS1_9GAMM</name>
<protein>
    <recommendedName>
        <fullName evidence="3">Restriction endonuclease</fullName>
    </recommendedName>
</protein>
<dbReference type="RefSeq" id="WP_142893777.1">
    <property type="nucleotide sequence ID" value="NZ_ML660164.1"/>
</dbReference>
<gene>
    <name evidence="1" type="ORF">FLL46_12065</name>
</gene>
<sequence>MRNGWMVRAGRGGRLFQQFSDGGFVAVGWNLLAPLDQYQDKAEIKAAYVRNYGNDKPSKTGNSVAIIDKFVNIKTGDYVVTYEPKTRNYLVGEDLGQYLFLDTNVDDYRNIRKVNWLGTVKRDCLSDDAQRSLTSVLTLFSLRPEVLKEFTSQLT</sequence>
<accession>A0A545UDS1</accession>